<evidence type="ECO:0000313" key="1">
    <source>
        <dbReference type="EMBL" id="EKT86639.1"/>
    </source>
</evidence>
<name>K8XZ93_9LEPT</name>
<dbReference type="Proteomes" id="UP000035800">
    <property type="component" value="Chromosome I"/>
</dbReference>
<proteinExistence type="predicted"/>
<reference evidence="1 2" key="2">
    <citation type="journal article" date="2014" name="Emerg. Microbes Infect.">
        <title>Potential impact on kidney infection: a whole-genome analysis of Leptospira santarosai serovar Shermani.</title>
        <authorList>
            <person name="Chou L.F."/>
            <person name="Chen T.W."/>
            <person name="Ko Y.C."/>
            <person name="Pan M.J."/>
            <person name="Tian Y.C."/>
            <person name="Chiu C.H."/>
            <person name="Tang P."/>
            <person name="Hung C.C."/>
            <person name="Yang C.W."/>
        </authorList>
    </citation>
    <scope>NUCLEOTIDE SEQUENCE</scope>
    <source>
        <strain evidence="1 2">LT 821</strain>
    </source>
</reference>
<dbReference type="AlphaFoldDB" id="K8XZ93"/>
<dbReference type="KEGG" id="lst:LSS_11515"/>
<dbReference type="EMBL" id="CP006694">
    <property type="protein sequence ID" value="EKT86639.1"/>
    <property type="molecule type" value="Genomic_DNA"/>
</dbReference>
<evidence type="ECO:0000313" key="2">
    <source>
        <dbReference type="Proteomes" id="UP000035800"/>
    </source>
</evidence>
<organism evidence="1 2">
    <name type="scientific">Leptospira santarosai serovar Shermani str. LT 821</name>
    <dbReference type="NCBI Taxonomy" id="758847"/>
    <lineage>
        <taxon>Bacteria</taxon>
        <taxon>Pseudomonadati</taxon>
        <taxon>Spirochaetota</taxon>
        <taxon>Spirochaetia</taxon>
        <taxon>Leptospirales</taxon>
        <taxon>Leptospiraceae</taxon>
        <taxon>Leptospira</taxon>
    </lineage>
</organism>
<sequence>MIQILGELNQNSISVTRPFLISLFHLDDPLTDLPITRQRNLVPIGIRIRLKRFIDMRDVRQERSFLGNTRRRRIFNSHRKTLRSSPSKSHHNFHALRINSNIIIQYSIIY</sequence>
<accession>K8XZ93</accession>
<reference evidence="1 2" key="1">
    <citation type="journal article" date="2012" name="Gene">
        <title>Sequence of Leptospira santarosai serovar Shermani genome and prediction of virulence-associated genes.</title>
        <authorList>
            <person name="Chou L.F."/>
            <person name="Chen Y.T."/>
            <person name="Lu C.W."/>
            <person name="Ko Y.C."/>
            <person name="Tang C.Y."/>
            <person name="Pan M.J."/>
            <person name="Tian Y.C."/>
            <person name="Chiu C.H."/>
            <person name="Hung C.C."/>
            <person name="Yang C.W."/>
        </authorList>
    </citation>
    <scope>NUCLEOTIDE SEQUENCE [LARGE SCALE GENOMIC DNA]</scope>
    <source>
        <strain evidence="1">LT 821</strain>
    </source>
</reference>
<dbReference type="STRING" id="758847.LSS_11515"/>
<protein>
    <submittedName>
        <fullName evidence="1">Uncharacterized protein</fullName>
    </submittedName>
</protein>
<gene>
    <name evidence="1" type="ORF">LSS_11515</name>
</gene>